<protein>
    <submittedName>
        <fullName evidence="1 2">Uncharacterized protein</fullName>
    </submittedName>
</protein>
<dbReference type="InParanoid" id="A9RK68"/>
<dbReference type="Gramene" id="Pp3c6_18030V3.1">
    <property type="protein sequence ID" value="Pp3c6_18030V3.1"/>
    <property type="gene ID" value="Pp3c6_18030"/>
</dbReference>
<evidence type="ECO:0000313" key="1">
    <source>
        <dbReference type="EMBL" id="PNR52749.1"/>
    </source>
</evidence>
<gene>
    <name evidence="1" type="ORF">PHYPA_009124</name>
</gene>
<accession>A9RK68</accession>
<reference evidence="2" key="3">
    <citation type="submission" date="2020-12" db="UniProtKB">
        <authorList>
            <consortium name="EnsemblPlants"/>
        </authorList>
    </citation>
    <scope>IDENTIFICATION</scope>
</reference>
<dbReference type="Proteomes" id="UP000006727">
    <property type="component" value="Chromosome 6"/>
</dbReference>
<sequence length="269" mass="30195">MEMSSASPILAALAQMRLQALARSRAQAQPGRERFVTWMFNDVQENEQSRMCSRAIVTFSTLFRADRNANLKKASDWFIGKCNIVGKKQTGKLMVHPDRQAHIDKTIVFHLGQVKRDFENGPVSEDFGENVDETHFVVNMDNGKTLGFRGDDSVKNTNVVSGGQGMTMIVHLSREVRASIEVLMLVFGNAKCACEIRGIRDDVPGIAYRTAKIGFVTRAVWNDWLNEERCQVTPLQESSTRTIFVDNLMGHDDIEASFTSLHRLNASLQ</sequence>
<dbReference type="EnsemblPlants" id="Pp3c6_18030V3.1">
    <property type="protein sequence ID" value="Pp3c6_18030V3.1"/>
    <property type="gene ID" value="Pp3c6_18030"/>
</dbReference>
<reference evidence="1 3" key="2">
    <citation type="journal article" date="2018" name="Plant J.">
        <title>The Physcomitrella patens chromosome-scale assembly reveals moss genome structure and evolution.</title>
        <authorList>
            <person name="Lang D."/>
            <person name="Ullrich K.K."/>
            <person name="Murat F."/>
            <person name="Fuchs J."/>
            <person name="Jenkins J."/>
            <person name="Haas F.B."/>
            <person name="Piednoel M."/>
            <person name="Gundlach H."/>
            <person name="Van Bel M."/>
            <person name="Meyberg R."/>
            <person name="Vives C."/>
            <person name="Morata J."/>
            <person name="Symeonidi A."/>
            <person name="Hiss M."/>
            <person name="Muchero W."/>
            <person name="Kamisugi Y."/>
            <person name="Saleh O."/>
            <person name="Blanc G."/>
            <person name="Decker E.L."/>
            <person name="van Gessel N."/>
            <person name="Grimwood J."/>
            <person name="Hayes R.D."/>
            <person name="Graham S.W."/>
            <person name="Gunter L.E."/>
            <person name="McDaniel S.F."/>
            <person name="Hoernstein S.N.W."/>
            <person name="Larsson A."/>
            <person name="Li F.W."/>
            <person name="Perroud P.F."/>
            <person name="Phillips J."/>
            <person name="Ranjan P."/>
            <person name="Rokshar D.S."/>
            <person name="Rothfels C.J."/>
            <person name="Schneider L."/>
            <person name="Shu S."/>
            <person name="Stevenson D.W."/>
            <person name="Thummler F."/>
            <person name="Tillich M."/>
            <person name="Villarreal Aguilar J.C."/>
            <person name="Widiez T."/>
            <person name="Wong G.K."/>
            <person name="Wymore A."/>
            <person name="Zhang Y."/>
            <person name="Zimmer A.D."/>
            <person name="Quatrano R.S."/>
            <person name="Mayer K.F.X."/>
            <person name="Goodstein D."/>
            <person name="Casacuberta J.M."/>
            <person name="Vandepoele K."/>
            <person name="Reski R."/>
            <person name="Cuming A.C."/>
            <person name="Tuskan G.A."/>
            <person name="Maumus F."/>
            <person name="Salse J."/>
            <person name="Schmutz J."/>
            <person name="Rensing S.A."/>
        </authorList>
    </citation>
    <scope>NUCLEOTIDE SEQUENCE [LARGE SCALE GENOMIC DNA]</scope>
    <source>
        <strain evidence="2 3">cv. Gransden 2004</strain>
    </source>
</reference>
<dbReference type="AlphaFoldDB" id="A9RK68"/>
<evidence type="ECO:0000313" key="3">
    <source>
        <dbReference type="Proteomes" id="UP000006727"/>
    </source>
</evidence>
<organism evidence="1">
    <name type="scientific">Physcomitrium patens</name>
    <name type="common">Spreading-leaved earth moss</name>
    <name type="synonym">Physcomitrella patens</name>
    <dbReference type="NCBI Taxonomy" id="3218"/>
    <lineage>
        <taxon>Eukaryota</taxon>
        <taxon>Viridiplantae</taxon>
        <taxon>Streptophyta</taxon>
        <taxon>Embryophyta</taxon>
        <taxon>Bryophyta</taxon>
        <taxon>Bryophytina</taxon>
        <taxon>Bryopsida</taxon>
        <taxon>Funariidae</taxon>
        <taxon>Funariales</taxon>
        <taxon>Funariaceae</taxon>
        <taxon>Physcomitrium</taxon>
    </lineage>
</organism>
<keyword evidence="3" id="KW-1185">Reference proteome</keyword>
<dbReference type="PaxDb" id="3218-PP1S14_66V6.1"/>
<reference evidence="1 3" key="1">
    <citation type="journal article" date="2008" name="Science">
        <title>The Physcomitrella genome reveals evolutionary insights into the conquest of land by plants.</title>
        <authorList>
            <person name="Rensing S."/>
            <person name="Lang D."/>
            <person name="Zimmer A."/>
            <person name="Terry A."/>
            <person name="Salamov A."/>
            <person name="Shapiro H."/>
            <person name="Nishiyama T."/>
            <person name="Perroud P.-F."/>
            <person name="Lindquist E."/>
            <person name="Kamisugi Y."/>
            <person name="Tanahashi T."/>
            <person name="Sakakibara K."/>
            <person name="Fujita T."/>
            <person name="Oishi K."/>
            <person name="Shin-I T."/>
            <person name="Kuroki Y."/>
            <person name="Toyoda A."/>
            <person name="Suzuki Y."/>
            <person name="Hashimoto A."/>
            <person name="Yamaguchi K."/>
            <person name="Sugano A."/>
            <person name="Kohara Y."/>
            <person name="Fujiyama A."/>
            <person name="Anterola A."/>
            <person name="Aoki S."/>
            <person name="Ashton N."/>
            <person name="Barbazuk W.B."/>
            <person name="Barker E."/>
            <person name="Bennetzen J."/>
            <person name="Bezanilla M."/>
            <person name="Blankenship R."/>
            <person name="Cho S.H."/>
            <person name="Dutcher S."/>
            <person name="Estelle M."/>
            <person name="Fawcett J.A."/>
            <person name="Gundlach H."/>
            <person name="Hanada K."/>
            <person name="Heyl A."/>
            <person name="Hicks K.A."/>
            <person name="Hugh J."/>
            <person name="Lohr M."/>
            <person name="Mayer K."/>
            <person name="Melkozernov A."/>
            <person name="Murata T."/>
            <person name="Nelson D."/>
            <person name="Pils B."/>
            <person name="Prigge M."/>
            <person name="Reiss B."/>
            <person name="Renner T."/>
            <person name="Rombauts S."/>
            <person name="Rushton P."/>
            <person name="Sanderfoot A."/>
            <person name="Schween G."/>
            <person name="Shiu S.-H."/>
            <person name="Stueber K."/>
            <person name="Theodoulou F.L."/>
            <person name="Tu H."/>
            <person name="Van de Peer Y."/>
            <person name="Verrier P.J."/>
            <person name="Waters E."/>
            <person name="Wood A."/>
            <person name="Yang L."/>
            <person name="Cove D."/>
            <person name="Cuming A."/>
            <person name="Hasebe M."/>
            <person name="Lucas S."/>
            <person name="Mishler D.B."/>
            <person name="Reski R."/>
            <person name="Grigoriev I."/>
            <person name="Quatrano R.S."/>
            <person name="Boore J.L."/>
        </authorList>
    </citation>
    <scope>NUCLEOTIDE SEQUENCE [LARGE SCALE GENOMIC DNA]</scope>
    <source>
        <strain evidence="2 3">cv. Gransden 2004</strain>
    </source>
</reference>
<dbReference type="HOGENOM" id="CLU_1035841_0_0_1"/>
<proteinExistence type="predicted"/>
<evidence type="ECO:0000313" key="2">
    <source>
        <dbReference type="EnsemblPlants" id="Pp3c6_18030V3.1"/>
    </source>
</evidence>
<dbReference type="eggNOG" id="ENOG502S42H">
    <property type="taxonomic scope" value="Eukaryota"/>
</dbReference>
<name>A9RK68_PHYPA</name>
<dbReference type="STRING" id="3218.A9RK68"/>
<dbReference type="EMBL" id="ABEU02000006">
    <property type="protein sequence ID" value="PNR52749.1"/>
    <property type="molecule type" value="Genomic_DNA"/>
</dbReference>